<protein>
    <submittedName>
        <fullName evidence="3">PQQ-dependent sugar dehydrogenase</fullName>
    </submittedName>
</protein>
<keyword evidence="1" id="KW-0732">Signal</keyword>
<dbReference type="PROSITE" id="PS51257">
    <property type="entry name" value="PROKAR_LIPOPROTEIN"/>
    <property type="match status" value="1"/>
</dbReference>
<dbReference type="InterPro" id="IPR011042">
    <property type="entry name" value="6-blade_b-propeller_TolB-like"/>
</dbReference>
<organism evidence="3 4">
    <name type="scientific">Aurantiacibacter xanthus</name>
    <dbReference type="NCBI Taxonomy" id="1784712"/>
    <lineage>
        <taxon>Bacteria</taxon>
        <taxon>Pseudomonadati</taxon>
        <taxon>Pseudomonadota</taxon>
        <taxon>Alphaproteobacteria</taxon>
        <taxon>Sphingomonadales</taxon>
        <taxon>Erythrobacteraceae</taxon>
        <taxon>Aurantiacibacter</taxon>
    </lineage>
</organism>
<gene>
    <name evidence="3" type="ORF">D2V17_07260</name>
</gene>
<dbReference type="AlphaFoldDB" id="A0A3A1P773"/>
<dbReference type="PANTHER" id="PTHR19328">
    <property type="entry name" value="HEDGEHOG-INTERACTING PROTEIN"/>
    <property type="match status" value="1"/>
</dbReference>
<keyword evidence="4" id="KW-1185">Reference proteome</keyword>
<dbReference type="RefSeq" id="WP_119592413.1">
    <property type="nucleotide sequence ID" value="NZ_QXFM01000066.1"/>
</dbReference>
<feature type="signal peptide" evidence="1">
    <location>
        <begin position="1"/>
        <end position="22"/>
    </location>
</feature>
<dbReference type="PANTHER" id="PTHR19328:SF75">
    <property type="entry name" value="ALDOSE SUGAR DEHYDROGENASE YLII"/>
    <property type="match status" value="1"/>
</dbReference>
<evidence type="ECO:0000313" key="3">
    <source>
        <dbReference type="EMBL" id="RIV88677.1"/>
    </source>
</evidence>
<proteinExistence type="predicted"/>
<comment type="caution">
    <text evidence="3">The sequence shown here is derived from an EMBL/GenBank/DDBJ whole genome shotgun (WGS) entry which is preliminary data.</text>
</comment>
<dbReference type="InterPro" id="IPR012938">
    <property type="entry name" value="Glc/Sorbosone_DH"/>
</dbReference>
<feature type="domain" description="Glucose/Sorbosone dehydrogenase" evidence="2">
    <location>
        <begin position="70"/>
        <end position="415"/>
    </location>
</feature>
<dbReference type="Pfam" id="PF07995">
    <property type="entry name" value="GSDH"/>
    <property type="match status" value="1"/>
</dbReference>
<evidence type="ECO:0000256" key="1">
    <source>
        <dbReference type="SAM" id="SignalP"/>
    </source>
</evidence>
<accession>A0A3A1P773</accession>
<dbReference type="InterPro" id="IPR011041">
    <property type="entry name" value="Quinoprot_gluc/sorb_DH_b-prop"/>
</dbReference>
<dbReference type="OrthoDB" id="9770043at2"/>
<evidence type="ECO:0000313" key="4">
    <source>
        <dbReference type="Proteomes" id="UP000265366"/>
    </source>
</evidence>
<evidence type="ECO:0000259" key="2">
    <source>
        <dbReference type="Pfam" id="PF07995"/>
    </source>
</evidence>
<name>A0A3A1P773_9SPHN</name>
<sequence length="421" mass="44828">MIRIVTVASALALAFGACQTVAQDAPTATSKPAPTPAPAPFMGTTLGDGPWDFNSATGPIHVEVLTRGLVNPWGMAFLPGGGMLVTERPGRLRIVAGDGTLDPEPIGGLPDIYAAGIAGLNDVVLDPDFARNHRIYLAYSKPNPSGADEQALAVARAVWDGGHALREVEDIFLAAPWYGAQTQPERCCGQGPAFGSFGGRLLFDGEGHLFVTSGDRNYGEMVAAQDNHFGKILRLNADGSAPADNPWVGREGARPEVWSTGHRNPLGLTVNPFTGDLWETEFGPRGGDELNRIMRGGDYGWMSVTQGFHYNGEPAEAVSKVPGKIDPVLAWGPPSLNPGNIAFYAGETFPGWQGDLLLATFTEGLLRYDTDTQGMPLNQPEILLKDLGQRWRDVRVGPDGALYLLTDMTDGAIIKVTPAEG</sequence>
<dbReference type="Proteomes" id="UP000265366">
    <property type="component" value="Unassembled WGS sequence"/>
</dbReference>
<feature type="chain" id="PRO_5017343463" evidence="1">
    <location>
        <begin position="23"/>
        <end position="421"/>
    </location>
</feature>
<dbReference type="Gene3D" id="2.120.10.30">
    <property type="entry name" value="TolB, C-terminal domain"/>
    <property type="match status" value="1"/>
</dbReference>
<dbReference type="EMBL" id="QXFM01000066">
    <property type="protein sequence ID" value="RIV88677.1"/>
    <property type="molecule type" value="Genomic_DNA"/>
</dbReference>
<dbReference type="SUPFAM" id="SSF50952">
    <property type="entry name" value="Soluble quinoprotein glucose dehydrogenase"/>
    <property type="match status" value="1"/>
</dbReference>
<reference evidence="3 4" key="1">
    <citation type="submission" date="2018-08" db="EMBL/GenBank/DDBJ databases">
        <title>Erythrobacter zhengii sp.nov., a bacterium isolated from deep-sea sediment.</title>
        <authorList>
            <person name="Fang C."/>
            <person name="Wu Y.-H."/>
            <person name="Sun C."/>
            <person name="Wang H."/>
            <person name="Cheng H."/>
            <person name="Meng F.-X."/>
            <person name="Wang C.-S."/>
            <person name="Xu X.-W."/>
        </authorList>
    </citation>
    <scope>NUCLEOTIDE SEQUENCE [LARGE SCALE GENOMIC DNA]</scope>
    <source>
        <strain evidence="3 4">CCTCC AB 2015396</strain>
    </source>
</reference>